<dbReference type="Proteomes" id="UP000198362">
    <property type="component" value="Unassembled WGS sequence"/>
</dbReference>
<reference evidence="2 3" key="1">
    <citation type="submission" date="2017-06" db="EMBL/GenBank/DDBJ databases">
        <authorList>
            <person name="Kim H.J."/>
            <person name="Triplett B.A."/>
        </authorList>
    </citation>
    <scope>NUCLEOTIDE SEQUENCE [LARGE SCALE GENOMIC DNA]</scope>
    <source>
        <strain evidence="2 3">CGMCC 4.5593</strain>
    </source>
</reference>
<evidence type="ECO:0000256" key="1">
    <source>
        <dbReference type="SAM" id="SignalP"/>
    </source>
</evidence>
<evidence type="ECO:0008006" key="4">
    <source>
        <dbReference type="Google" id="ProtNLM"/>
    </source>
</evidence>
<feature type="signal peptide" evidence="1">
    <location>
        <begin position="1"/>
        <end position="18"/>
    </location>
</feature>
<name>A0A239H7Z7_9ACTN</name>
<keyword evidence="3" id="KW-1185">Reference proteome</keyword>
<dbReference type="AlphaFoldDB" id="A0A239H7Z7"/>
<proteinExistence type="predicted"/>
<sequence>MRKLMAAVAAICAGFALAMVGGSPALAQSSGDVSILSTRCTERADLNPGTYFGVSCSTDLWTPWQAFKYRARIQCSDGAQYSGPWRHSITFSSESRAVCPFGTRTSGWIETA</sequence>
<keyword evidence="1" id="KW-0732">Signal</keyword>
<feature type="chain" id="PRO_5038698064" description="Secreted protein" evidence="1">
    <location>
        <begin position="19"/>
        <end position="112"/>
    </location>
</feature>
<organism evidence="2 3">
    <name type="scientific">Asanoa hainanensis</name>
    <dbReference type="NCBI Taxonomy" id="560556"/>
    <lineage>
        <taxon>Bacteria</taxon>
        <taxon>Bacillati</taxon>
        <taxon>Actinomycetota</taxon>
        <taxon>Actinomycetes</taxon>
        <taxon>Micromonosporales</taxon>
        <taxon>Micromonosporaceae</taxon>
        <taxon>Asanoa</taxon>
    </lineage>
</organism>
<gene>
    <name evidence="2" type="ORF">SAMN05421812_101738</name>
</gene>
<protein>
    <recommendedName>
        <fullName evidence="4">Secreted protein</fullName>
    </recommendedName>
</protein>
<evidence type="ECO:0000313" key="2">
    <source>
        <dbReference type="EMBL" id="SNS77480.1"/>
    </source>
</evidence>
<accession>A0A239H7Z7</accession>
<evidence type="ECO:0000313" key="3">
    <source>
        <dbReference type="Proteomes" id="UP000198362"/>
    </source>
</evidence>
<dbReference type="EMBL" id="FZPH01000001">
    <property type="protein sequence ID" value="SNS77480.1"/>
    <property type="molecule type" value="Genomic_DNA"/>
</dbReference>